<evidence type="ECO:0000256" key="1">
    <source>
        <dbReference type="ARBA" id="ARBA00023015"/>
    </source>
</evidence>
<evidence type="ECO:0000313" key="7">
    <source>
        <dbReference type="Proteomes" id="UP000798951"/>
    </source>
</evidence>
<comment type="caution">
    <text evidence="6">The sequence shown here is derived from an EMBL/GenBank/DDBJ whole genome shotgun (WGS) entry which is preliminary data.</text>
</comment>
<dbReference type="InterPro" id="IPR050109">
    <property type="entry name" value="HTH-type_TetR-like_transc_reg"/>
</dbReference>
<keyword evidence="7" id="KW-1185">Reference proteome</keyword>
<keyword evidence="2 4" id="KW-0238">DNA-binding</keyword>
<feature type="domain" description="HTH tetR-type" evidence="5">
    <location>
        <begin position="6"/>
        <end position="66"/>
    </location>
</feature>
<sequence length="198" mass="21464">MGRPPLHDHDSFLDAAARLFAAQGSRAVTMAAVARSIGAPSGSIYHRFPDRPALLAALWLRSGRRFLEGYSRVVGVAPSTADAVAASAWIVDWCRDNLAEAIVLQAGARTFTPDEWPESARAELAEHDAIRRQTLRTAVAALAEQTGLPHDRILFTLVDMPLAVVRPYFHNGEPPPVRATELARELAETLLTSPHTGS</sequence>
<dbReference type="InterPro" id="IPR001647">
    <property type="entry name" value="HTH_TetR"/>
</dbReference>
<keyword evidence="1" id="KW-0805">Transcription regulation</keyword>
<dbReference type="Pfam" id="PF00440">
    <property type="entry name" value="TetR_N"/>
    <property type="match status" value="1"/>
</dbReference>
<dbReference type="InterPro" id="IPR009057">
    <property type="entry name" value="Homeodomain-like_sf"/>
</dbReference>
<organism evidence="6 7">
    <name type="scientific">Nocardia caishijiensis</name>
    <dbReference type="NCBI Taxonomy" id="184756"/>
    <lineage>
        <taxon>Bacteria</taxon>
        <taxon>Bacillati</taxon>
        <taxon>Actinomycetota</taxon>
        <taxon>Actinomycetes</taxon>
        <taxon>Mycobacteriales</taxon>
        <taxon>Nocardiaceae</taxon>
        <taxon>Nocardia</taxon>
    </lineage>
</organism>
<evidence type="ECO:0000256" key="2">
    <source>
        <dbReference type="ARBA" id="ARBA00023125"/>
    </source>
</evidence>
<dbReference type="EMBL" id="VMSD01000003">
    <property type="protein sequence ID" value="KAF0847801.1"/>
    <property type="molecule type" value="Genomic_DNA"/>
</dbReference>
<dbReference type="Proteomes" id="UP000798951">
    <property type="component" value="Unassembled WGS sequence"/>
</dbReference>
<dbReference type="PANTHER" id="PTHR30055:SF234">
    <property type="entry name" value="HTH-TYPE TRANSCRIPTIONAL REGULATOR BETI"/>
    <property type="match status" value="1"/>
</dbReference>
<proteinExistence type="predicted"/>
<name>A0ABQ6YQS2_9NOCA</name>
<feature type="DNA-binding region" description="H-T-H motif" evidence="4">
    <location>
        <begin position="29"/>
        <end position="48"/>
    </location>
</feature>
<keyword evidence="3" id="KW-0804">Transcription</keyword>
<evidence type="ECO:0000259" key="5">
    <source>
        <dbReference type="PROSITE" id="PS50977"/>
    </source>
</evidence>
<dbReference type="RefSeq" id="WP_067980610.1">
    <property type="nucleotide sequence ID" value="NZ_VMSD01000003.1"/>
</dbReference>
<evidence type="ECO:0000256" key="3">
    <source>
        <dbReference type="ARBA" id="ARBA00023163"/>
    </source>
</evidence>
<evidence type="ECO:0000256" key="4">
    <source>
        <dbReference type="PROSITE-ProRule" id="PRU00335"/>
    </source>
</evidence>
<dbReference type="PRINTS" id="PR00455">
    <property type="entry name" value="HTHTETR"/>
</dbReference>
<dbReference type="SUPFAM" id="SSF46689">
    <property type="entry name" value="Homeodomain-like"/>
    <property type="match status" value="1"/>
</dbReference>
<reference evidence="6 7" key="1">
    <citation type="submission" date="2019-07" db="EMBL/GenBank/DDBJ databases">
        <title>Genomic Encyclopedia of Type Strains, Phase IV (KMG-IV): sequencing the most valuable type-strain genomes for metagenomic binning, comparative biology and taxonomic classification.</title>
        <authorList>
            <person name="Goeker M."/>
        </authorList>
    </citation>
    <scope>NUCLEOTIDE SEQUENCE [LARGE SCALE GENOMIC DNA]</scope>
    <source>
        <strain evidence="6 7">DSM 44831</strain>
    </source>
</reference>
<accession>A0ABQ6YQS2</accession>
<dbReference type="Gene3D" id="1.10.357.10">
    <property type="entry name" value="Tetracycline Repressor, domain 2"/>
    <property type="match status" value="1"/>
</dbReference>
<protein>
    <submittedName>
        <fullName evidence="6">TetR family transcriptional regulator</fullName>
    </submittedName>
</protein>
<dbReference type="PROSITE" id="PS50977">
    <property type="entry name" value="HTH_TETR_2"/>
    <property type="match status" value="1"/>
</dbReference>
<dbReference type="PANTHER" id="PTHR30055">
    <property type="entry name" value="HTH-TYPE TRANSCRIPTIONAL REGULATOR RUTR"/>
    <property type="match status" value="1"/>
</dbReference>
<gene>
    <name evidence="6" type="ORF">FNL39_103703</name>
</gene>
<evidence type="ECO:0000313" key="6">
    <source>
        <dbReference type="EMBL" id="KAF0847801.1"/>
    </source>
</evidence>